<reference evidence="1" key="1">
    <citation type="submission" date="2022-12" db="EMBL/GenBank/DDBJ databases">
        <authorList>
            <person name="Webb A."/>
        </authorList>
    </citation>
    <scope>NUCLEOTIDE SEQUENCE</scope>
    <source>
        <strain evidence="1">Pd1</strain>
    </source>
</reference>
<protein>
    <submittedName>
        <fullName evidence="1">Uncharacterized protein</fullName>
    </submittedName>
</protein>
<name>A0AAV0UQT0_9STRA</name>
<dbReference type="AlphaFoldDB" id="A0AAV0UQT0"/>
<gene>
    <name evidence="1" type="ORF">PDE001_LOCUS6814</name>
</gene>
<evidence type="ECO:0000313" key="1">
    <source>
        <dbReference type="EMBL" id="CAI5738135.1"/>
    </source>
</evidence>
<sequence>MDAALWEHQREIAVVVRHRSVLISSTQPIGKTFVSCALLCESAASNPQQLALAISCVAIRTRQHYRLNLPDYVDYV</sequence>
<evidence type="ECO:0000313" key="2">
    <source>
        <dbReference type="Proteomes" id="UP001162029"/>
    </source>
</evidence>
<proteinExistence type="predicted"/>
<dbReference type="EMBL" id="CANTFM010001315">
    <property type="protein sequence ID" value="CAI5738135.1"/>
    <property type="molecule type" value="Genomic_DNA"/>
</dbReference>
<organism evidence="1 2">
    <name type="scientific">Peronospora destructor</name>
    <dbReference type="NCBI Taxonomy" id="86335"/>
    <lineage>
        <taxon>Eukaryota</taxon>
        <taxon>Sar</taxon>
        <taxon>Stramenopiles</taxon>
        <taxon>Oomycota</taxon>
        <taxon>Peronosporomycetes</taxon>
        <taxon>Peronosporales</taxon>
        <taxon>Peronosporaceae</taxon>
        <taxon>Peronospora</taxon>
    </lineage>
</organism>
<accession>A0AAV0UQT0</accession>
<dbReference type="Proteomes" id="UP001162029">
    <property type="component" value="Unassembled WGS sequence"/>
</dbReference>
<keyword evidence="2" id="KW-1185">Reference proteome</keyword>
<comment type="caution">
    <text evidence="1">The sequence shown here is derived from an EMBL/GenBank/DDBJ whole genome shotgun (WGS) entry which is preliminary data.</text>
</comment>